<feature type="compositionally biased region" description="Basic and acidic residues" evidence="1">
    <location>
        <begin position="297"/>
        <end position="306"/>
    </location>
</feature>
<dbReference type="PANTHER" id="PTHR27006:SF586">
    <property type="entry name" value="CYSTEINE-RICH RECEPTOR-LIKE PROTEIN KINASE 10"/>
    <property type="match status" value="1"/>
</dbReference>
<evidence type="ECO:0000313" key="3">
    <source>
        <dbReference type="EMBL" id="WVY99454.1"/>
    </source>
</evidence>
<dbReference type="GO" id="GO:0004672">
    <property type="term" value="F:protein kinase activity"/>
    <property type="evidence" value="ECO:0007669"/>
    <property type="project" value="InterPro"/>
</dbReference>
<dbReference type="EMBL" id="CP144693">
    <property type="protein sequence ID" value="WVY99454.1"/>
    <property type="molecule type" value="Genomic_DNA"/>
</dbReference>
<evidence type="ECO:0000313" key="4">
    <source>
        <dbReference type="Proteomes" id="UP001374535"/>
    </source>
</evidence>
<gene>
    <name evidence="3" type="ORF">V8G54_025524</name>
</gene>
<dbReference type="PANTHER" id="PTHR27006">
    <property type="entry name" value="PROMASTIGOTE SURFACE ANTIGEN PROTEIN PSA"/>
    <property type="match status" value="1"/>
</dbReference>
<evidence type="ECO:0000259" key="2">
    <source>
        <dbReference type="PROSITE" id="PS50011"/>
    </source>
</evidence>
<dbReference type="Gene3D" id="1.10.510.10">
    <property type="entry name" value="Transferase(Phosphotransferase) domain 1"/>
    <property type="match status" value="1"/>
</dbReference>
<feature type="compositionally biased region" description="Basic residues" evidence="1">
    <location>
        <begin position="307"/>
        <end position="317"/>
    </location>
</feature>
<dbReference type="InterPro" id="IPR011009">
    <property type="entry name" value="Kinase-like_dom_sf"/>
</dbReference>
<dbReference type="AlphaFoldDB" id="A0AAQ3MYW9"/>
<dbReference type="Pfam" id="PF07714">
    <property type="entry name" value="PK_Tyr_Ser-Thr"/>
    <property type="match status" value="1"/>
</dbReference>
<protein>
    <recommendedName>
        <fullName evidence="2">Protein kinase domain-containing protein</fullName>
    </recommendedName>
</protein>
<keyword evidence="4" id="KW-1185">Reference proteome</keyword>
<proteinExistence type="predicted"/>
<dbReference type="Proteomes" id="UP001374535">
    <property type="component" value="Chromosome 8"/>
</dbReference>
<sequence>MAPEYALDGLFSVKSDVFSFGVVLLEILSGKKNTGFYESKQISSLLGYAWKLWSENKLLDLMDSSLGETCNENQFFKCAVIGLLCIQDEPINRPTMSNVLYMLDVETTTMPIPTQPTFFMNKRYSSSASSSSKPETNLQFDSSYEQGIVGVTLITPNILVLDVKEEKEKGDDATNANNALSHKQHRQDWKEVRTVAIWCLVLEVVAITPVLELPFRSDAKVVVEEAPFELDNLYDTRKSTFGYVYLLVEGGISWKSVKQFIIVAPTMEDEFVKSFEDMNVDQRRKKIIRQLLSETKKRMEDEDCRNRKIATGRRRSKKGNDFEKEILESPP</sequence>
<dbReference type="PROSITE" id="PS50011">
    <property type="entry name" value="PROTEIN_KINASE_DOM"/>
    <property type="match status" value="1"/>
</dbReference>
<organism evidence="3 4">
    <name type="scientific">Vigna mungo</name>
    <name type="common">Black gram</name>
    <name type="synonym">Phaseolus mungo</name>
    <dbReference type="NCBI Taxonomy" id="3915"/>
    <lineage>
        <taxon>Eukaryota</taxon>
        <taxon>Viridiplantae</taxon>
        <taxon>Streptophyta</taxon>
        <taxon>Embryophyta</taxon>
        <taxon>Tracheophyta</taxon>
        <taxon>Spermatophyta</taxon>
        <taxon>Magnoliopsida</taxon>
        <taxon>eudicotyledons</taxon>
        <taxon>Gunneridae</taxon>
        <taxon>Pentapetalae</taxon>
        <taxon>rosids</taxon>
        <taxon>fabids</taxon>
        <taxon>Fabales</taxon>
        <taxon>Fabaceae</taxon>
        <taxon>Papilionoideae</taxon>
        <taxon>50 kb inversion clade</taxon>
        <taxon>NPAAA clade</taxon>
        <taxon>indigoferoid/millettioid clade</taxon>
        <taxon>Phaseoleae</taxon>
        <taxon>Vigna</taxon>
    </lineage>
</organism>
<accession>A0AAQ3MYW9</accession>
<dbReference type="SUPFAM" id="SSF56112">
    <property type="entry name" value="Protein kinase-like (PK-like)"/>
    <property type="match status" value="1"/>
</dbReference>
<dbReference type="InterPro" id="IPR000719">
    <property type="entry name" value="Prot_kinase_dom"/>
</dbReference>
<name>A0AAQ3MYW9_VIGMU</name>
<evidence type="ECO:0000256" key="1">
    <source>
        <dbReference type="SAM" id="MobiDB-lite"/>
    </source>
</evidence>
<dbReference type="GO" id="GO:0005524">
    <property type="term" value="F:ATP binding"/>
    <property type="evidence" value="ECO:0007669"/>
    <property type="project" value="InterPro"/>
</dbReference>
<feature type="domain" description="Protein kinase" evidence="2">
    <location>
        <begin position="1"/>
        <end position="118"/>
    </location>
</feature>
<reference evidence="3 4" key="1">
    <citation type="journal article" date="2023" name="Life. Sci Alliance">
        <title>Evolutionary insights into 3D genome organization and epigenetic landscape of Vigna mungo.</title>
        <authorList>
            <person name="Junaid A."/>
            <person name="Singh B."/>
            <person name="Bhatia S."/>
        </authorList>
    </citation>
    <scope>NUCLEOTIDE SEQUENCE [LARGE SCALE GENOMIC DNA]</scope>
    <source>
        <strain evidence="3">Urdbean</strain>
    </source>
</reference>
<dbReference type="InterPro" id="IPR001245">
    <property type="entry name" value="Ser-Thr/Tyr_kinase_cat_dom"/>
</dbReference>
<feature type="compositionally biased region" description="Basic and acidic residues" evidence="1">
    <location>
        <begin position="318"/>
        <end position="331"/>
    </location>
</feature>
<feature type="region of interest" description="Disordered" evidence="1">
    <location>
        <begin position="297"/>
        <end position="331"/>
    </location>
</feature>